<evidence type="ECO:0000313" key="3">
    <source>
        <dbReference type="Proteomes" id="UP000305730"/>
    </source>
</evidence>
<name>A0A5S3XVS4_9GAMM</name>
<dbReference type="Proteomes" id="UP000305730">
    <property type="component" value="Unassembled WGS sequence"/>
</dbReference>
<accession>A0A5S3XVS4</accession>
<protein>
    <submittedName>
        <fullName evidence="2">Uncharacterized protein</fullName>
    </submittedName>
</protein>
<dbReference type="EMBL" id="PNCL01000006">
    <property type="protein sequence ID" value="TMP62628.1"/>
    <property type="molecule type" value="Genomic_DNA"/>
</dbReference>
<dbReference type="AlphaFoldDB" id="A0A5S3XVS4"/>
<comment type="caution">
    <text evidence="2">The sequence shown here is derived from an EMBL/GenBank/DDBJ whole genome shotgun (WGS) entry which is preliminary data.</text>
</comment>
<reference evidence="4" key="2">
    <citation type="submission" date="2019-06" db="EMBL/GenBank/DDBJ databases">
        <title>Co-occurence of chitin degradation, pigmentation and bioactivity in marine Pseudoalteromonas.</title>
        <authorList>
            <person name="Sonnenschein E.C."/>
            <person name="Bech P.K."/>
        </authorList>
    </citation>
    <scope>NUCLEOTIDE SEQUENCE [LARGE SCALE GENOMIC DNA]</scope>
    <source>
        <strain evidence="4">S2231</strain>
        <strain evidence="1">S2233</strain>
    </source>
</reference>
<reference evidence="3 4" key="1">
    <citation type="submission" date="2017-12" db="EMBL/GenBank/DDBJ databases">
        <authorList>
            <person name="Paulsen S."/>
            <person name="Gram L.K."/>
        </authorList>
    </citation>
    <scope>NUCLEOTIDE SEQUENCE [LARGE SCALE GENOMIC DNA]</scope>
    <source>
        <strain evidence="2 4">S2231</strain>
        <strain evidence="1 3">S2233</strain>
    </source>
</reference>
<dbReference type="EMBL" id="PNCK01000069">
    <property type="protein sequence ID" value="TMP40696.1"/>
    <property type="molecule type" value="Genomic_DNA"/>
</dbReference>
<evidence type="ECO:0000313" key="2">
    <source>
        <dbReference type="EMBL" id="TMP62628.1"/>
    </source>
</evidence>
<sequence>MYDCFNEKKIKIQLAHWCMFKQVLLEIQVSIFLTIGLDVDRAKNEITLDRPNQGSLGEAPTELSVSKKSHLKMRRSKLNSPASLRVIN</sequence>
<gene>
    <name evidence="2" type="ORF">CWB96_00880</name>
    <name evidence="1" type="ORF">CWB97_17210</name>
</gene>
<keyword evidence="3" id="KW-1185">Reference proteome</keyword>
<proteinExistence type="predicted"/>
<reference evidence="2" key="3">
    <citation type="submission" date="2019-09" db="EMBL/GenBank/DDBJ databases">
        <title>Co-occurence of chitin degradation, pigmentation and bioactivity in marine Pseudoalteromonas.</title>
        <authorList>
            <person name="Sonnenschein E.C."/>
            <person name="Bech P.K."/>
        </authorList>
    </citation>
    <scope>NUCLEOTIDE SEQUENCE</scope>
    <source>
        <strain evidence="2">S2231</strain>
        <strain evidence="3">S2233</strain>
    </source>
</reference>
<evidence type="ECO:0000313" key="4">
    <source>
        <dbReference type="Proteomes" id="UP000307706"/>
    </source>
</evidence>
<evidence type="ECO:0000313" key="1">
    <source>
        <dbReference type="EMBL" id="TMP40696.1"/>
    </source>
</evidence>
<organism evidence="2 4">
    <name type="scientific">Pseudoalteromonas citrea</name>
    <dbReference type="NCBI Taxonomy" id="43655"/>
    <lineage>
        <taxon>Bacteria</taxon>
        <taxon>Pseudomonadati</taxon>
        <taxon>Pseudomonadota</taxon>
        <taxon>Gammaproteobacteria</taxon>
        <taxon>Alteromonadales</taxon>
        <taxon>Pseudoalteromonadaceae</taxon>
        <taxon>Pseudoalteromonas</taxon>
    </lineage>
</organism>
<dbReference type="Proteomes" id="UP000307706">
    <property type="component" value="Unassembled WGS sequence"/>
</dbReference>